<dbReference type="EMBL" id="CP111020">
    <property type="protein sequence ID" value="WAR14020.1"/>
    <property type="molecule type" value="Genomic_DNA"/>
</dbReference>
<dbReference type="CDD" id="cd00201">
    <property type="entry name" value="WW"/>
    <property type="match status" value="1"/>
</dbReference>
<evidence type="ECO:0000313" key="4">
    <source>
        <dbReference type="Proteomes" id="UP001164746"/>
    </source>
</evidence>
<feature type="region of interest" description="Disordered" evidence="1">
    <location>
        <begin position="24"/>
        <end position="65"/>
    </location>
</feature>
<feature type="compositionally biased region" description="Basic and acidic residues" evidence="1">
    <location>
        <begin position="162"/>
        <end position="172"/>
    </location>
</feature>
<dbReference type="Gene3D" id="2.20.70.10">
    <property type="match status" value="2"/>
</dbReference>
<dbReference type="Pfam" id="PF00397">
    <property type="entry name" value="WW"/>
    <property type="match status" value="1"/>
</dbReference>
<feature type="region of interest" description="Disordered" evidence="1">
    <location>
        <begin position="710"/>
        <end position="793"/>
    </location>
</feature>
<feature type="compositionally biased region" description="Basic residues" evidence="1">
    <location>
        <begin position="769"/>
        <end position="779"/>
    </location>
</feature>
<feature type="compositionally biased region" description="Basic residues" evidence="1">
    <location>
        <begin position="607"/>
        <end position="627"/>
    </location>
</feature>
<feature type="compositionally biased region" description="Pro residues" evidence="1">
    <location>
        <begin position="649"/>
        <end position="666"/>
    </location>
</feature>
<accession>A0ABY7EXG3</accession>
<keyword evidence="4" id="KW-1185">Reference proteome</keyword>
<feature type="compositionally biased region" description="Basic and acidic residues" evidence="1">
    <location>
        <begin position="501"/>
        <end position="517"/>
    </location>
</feature>
<feature type="compositionally biased region" description="Polar residues" evidence="1">
    <location>
        <begin position="30"/>
        <end position="42"/>
    </location>
</feature>
<feature type="region of interest" description="Disordered" evidence="1">
    <location>
        <begin position="494"/>
        <end position="671"/>
    </location>
</feature>
<protein>
    <submittedName>
        <fullName evidence="3">FNBP4-like protein</fullName>
    </submittedName>
</protein>
<feature type="compositionally biased region" description="Low complexity" evidence="1">
    <location>
        <begin position="199"/>
        <end position="209"/>
    </location>
</feature>
<reference evidence="3" key="1">
    <citation type="submission" date="2022-11" db="EMBL/GenBank/DDBJ databases">
        <title>Centuries of genome instability and evolution in soft-shell clam transmissible cancer (bioRxiv).</title>
        <authorList>
            <person name="Hart S.F.M."/>
            <person name="Yonemitsu M.A."/>
            <person name="Giersch R.M."/>
            <person name="Beal B.F."/>
            <person name="Arriagada G."/>
            <person name="Davis B.W."/>
            <person name="Ostrander E.A."/>
            <person name="Goff S.P."/>
            <person name="Metzger M.J."/>
        </authorList>
    </citation>
    <scope>NUCLEOTIDE SEQUENCE</scope>
    <source>
        <strain evidence="3">MELC-2E11</strain>
        <tissue evidence="3">Siphon/mantle</tissue>
    </source>
</reference>
<feature type="compositionally biased region" description="Basic and acidic residues" evidence="1">
    <location>
        <begin position="309"/>
        <end position="329"/>
    </location>
</feature>
<evidence type="ECO:0000259" key="2">
    <source>
        <dbReference type="PROSITE" id="PS50020"/>
    </source>
</evidence>
<dbReference type="SMART" id="SM00456">
    <property type="entry name" value="WW"/>
    <property type="match status" value="2"/>
</dbReference>
<dbReference type="PANTHER" id="PTHR46697:SF1">
    <property type="entry name" value="FORMIN-BINDING PROTEIN 4"/>
    <property type="match status" value="1"/>
</dbReference>
<organism evidence="3 4">
    <name type="scientific">Mya arenaria</name>
    <name type="common">Soft-shell clam</name>
    <dbReference type="NCBI Taxonomy" id="6604"/>
    <lineage>
        <taxon>Eukaryota</taxon>
        <taxon>Metazoa</taxon>
        <taxon>Spiralia</taxon>
        <taxon>Lophotrochozoa</taxon>
        <taxon>Mollusca</taxon>
        <taxon>Bivalvia</taxon>
        <taxon>Autobranchia</taxon>
        <taxon>Heteroconchia</taxon>
        <taxon>Euheterodonta</taxon>
        <taxon>Imparidentia</taxon>
        <taxon>Neoheterodontei</taxon>
        <taxon>Myida</taxon>
        <taxon>Myoidea</taxon>
        <taxon>Myidae</taxon>
        <taxon>Mya</taxon>
    </lineage>
</organism>
<dbReference type="PROSITE" id="PS50020">
    <property type="entry name" value="WW_DOMAIN_2"/>
    <property type="match status" value="2"/>
</dbReference>
<dbReference type="InterPro" id="IPR001202">
    <property type="entry name" value="WW_dom"/>
</dbReference>
<sequence length="806" mass="90449">MAGCKNVIKPLTMSRGRRHMIQLDEPASRTFYSNEPTYNQEMEQNDEEDSYNETRPTFSMNKPAGELDNKVANFLAEIDAMDEPMPEPPPPAPGTPEFVQTKKGDSEKHGKQMKLEPWPEEPTTDWQQLKDEKTNYPYYWNMHTNAVVWDMPPEFSQYLLRHKDDEASKESKQASAVKAESAPQKTEKTEHKSKHRKNGSSSEDSSSDSSDSEGETSRKHKPRSPRQDEKSPKRETEKGGAPEVSSSSSSASSRDSHKHAKSSVSPDSTRPDDKKPVQELMKKEENKEKVKEEKPSKGEDDRHRKHSRHDRDRDSRHERDRRRDRVIKDTARIGTVGTVGINQGDTSVIDMRRIGMGTGIGTGMITTIGTTGEATLQTGDSDEERSRSADAQDNEVKKLEVLQLAELALSKLEFLEVSKKGLSKLQILLIELETRHQDWQAGGLTTIHFLAKLREANWQLEQYEGSAAPLGWKCSWDRDYRRYYYTHKRTGKTQWDYPDADEMKNEDDKAEKLKKEMTSSSSKTEPSSSSQYSFQSPAPPHKLLSAVTAPPPPPPPPAEEHSAVKSLQLMYGSDSEEEETEEQQQPPKEPPAPILPDELPPLPPDNHHHKEKKEKKKKKKKDKSKKKEKTESGQEFMSVGSMYPITMPALPPSQPPPPGVEPPTPEPTNVVDSSSAIAQVPVYGGSDADHYAMNDLPLKFGSVIESGPQLASDTVSYQQPPPPTDGEPAIGHYTSEAGGIGEPDQGVPDGAPFGHEAPQGVAPATEEKKKKKKEKKWQKVKKEVELEEQTRQMREAEIRRKLAELE</sequence>
<feature type="compositionally biased region" description="Basic and acidic residues" evidence="1">
    <location>
        <begin position="100"/>
        <end position="114"/>
    </location>
</feature>
<dbReference type="InterPro" id="IPR036020">
    <property type="entry name" value="WW_dom_sf"/>
</dbReference>
<evidence type="ECO:0000256" key="1">
    <source>
        <dbReference type="SAM" id="MobiDB-lite"/>
    </source>
</evidence>
<feature type="compositionally biased region" description="Basic and acidic residues" evidence="1">
    <location>
        <begin position="780"/>
        <end position="793"/>
    </location>
</feature>
<gene>
    <name evidence="3" type="ORF">MAR_004125</name>
</gene>
<feature type="compositionally biased region" description="Basic and acidic residues" evidence="1">
    <location>
        <begin position="225"/>
        <end position="240"/>
    </location>
</feature>
<feature type="region of interest" description="Disordered" evidence="1">
    <location>
        <begin position="81"/>
        <end position="126"/>
    </location>
</feature>
<feature type="domain" description="WW" evidence="2">
    <location>
        <begin position="466"/>
        <end position="500"/>
    </location>
</feature>
<dbReference type="PROSITE" id="PS01159">
    <property type="entry name" value="WW_DOMAIN_1"/>
    <property type="match status" value="1"/>
</dbReference>
<proteinExistence type="predicted"/>
<feature type="compositionally biased region" description="Basic and acidic residues" evidence="1">
    <location>
        <begin position="269"/>
        <end position="302"/>
    </location>
</feature>
<dbReference type="PANTHER" id="PTHR46697">
    <property type="entry name" value="FORMIN-BINDING PROTEIN 4"/>
    <property type="match status" value="1"/>
</dbReference>
<name>A0ABY7EXG3_MYAAR</name>
<feature type="region of interest" description="Disordered" evidence="1">
    <location>
        <begin position="162"/>
        <end position="329"/>
    </location>
</feature>
<dbReference type="SUPFAM" id="SSF51045">
    <property type="entry name" value="WW domain"/>
    <property type="match status" value="1"/>
</dbReference>
<feature type="region of interest" description="Disordered" evidence="1">
    <location>
        <begin position="371"/>
        <end position="392"/>
    </location>
</feature>
<feature type="domain" description="WW" evidence="2">
    <location>
        <begin position="120"/>
        <end position="154"/>
    </location>
</feature>
<evidence type="ECO:0000313" key="3">
    <source>
        <dbReference type="EMBL" id="WAR14020.1"/>
    </source>
</evidence>
<dbReference type="Proteomes" id="UP001164746">
    <property type="component" value="Chromosome 9"/>
</dbReference>
<feature type="compositionally biased region" description="Low complexity" evidence="1">
    <location>
        <begin position="519"/>
        <end position="536"/>
    </location>
</feature>
<dbReference type="InterPro" id="IPR053076">
    <property type="entry name" value="WW_domain_protein"/>
</dbReference>
<feature type="compositionally biased region" description="Pro residues" evidence="1">
    <location>
        <begin position="587"/>
        <end position="604"/>
    </location>
</feature>